<gene>
    <name evidence="5" type="ORF">niasHT_025596</name>
</gene>
<evidence type="ECO:0000256" key="1">
    <source>
        <dbReference type="ARBA" id="ARBA00004123"/>
    </source>
</evidence>
<dbReference type="SMART" id="SM00389">
    <property type="entry name" value="HOX"/>
    <property type="match status" value="1"/>
</dbReference>
<dbReference type="CDD" id="cd00086">
    <property type="entry name" value="homeodomain"/>
    <property type="match status" value="1"/>
</dbReference>
<proteinExistence type="predicted"/>
<comment type="caution">
    <text evidence="5">The sequence shown here is derived from an EMBL/GenBank/DDBJ whole genome shotgun (WGS) entry which is preliminary data.</text>
</comment>
<accession>A0ABD2JYZ9</accession>
<keyword evidence="2 3" id="KW-0238">DNA-binding</keyword>
<feature type="DNA-binding region" description="Homeobox" evidence="2">
    <location>
        <begin position="93"/>
        <end position="120"/>
    </location>
</feature>
<evidence type="ECO:0000256" key="2">
    <source>
        <dbReference type="PROSITE-ProRule" id="PRU00108"/>
    </source>
</evidence>
<sequence length="146" mass="17273">MSCTPSWKATNLHEKSIKICRKFDGTFIFLRPNKRWGRANLAYWKSTKCVRSIRCRRQFVTDNGKNGLLNKYTLTLLNEQYAESRYFYAGRWEIAEATGLSETQVVKWFGNRRQKDRKAWKKAAPIGQLNNFQAQTIFYKNILHLK</sequence>
<keyword evidence="2 3" id="KW-0371">Homeobox</keyword>
<evidence type="ECO:0000313" key="6">
    <source>
        <dbReference type="Proteomes" id="UP001620626"/>
    </source>
</evidence>
<dbReference type="Pfam" id="PF00046">
    <property type="entry name" value="Homeodomain"/>
    <property type="match status" value="1"/>
</dbReference>
<dbReference type="PROSITE" id="PS50071">
    <property type="entry name" value="HOMEOBOX_2"/>
    <property type="match status" value="1"/>
</dbReference>
<dbReference type="GO" id="GO:0003677">
    <property type="term" value="F:DNA binding"/>
    <property type="evidence" value="ECO:0007669"/>
    <property type="project" value="UniProtKB-UniRule"/>
</dbReference>
<dbReference type="GO" id="GO:0005634">
    <property type="term" value="C:nucleus"/>
    <property type="evidence" value="ECO:0007669"/>
    <property type="project" value="UniProtKB-SubCell"/>
</dbReference>
<dbReference type="Proteomes" id="UP001620626">
    <property type="component" value="Unassembled WGS sequence"/>
</dbReference>
<organism evidence="5 6">
    <name type="scientific">Heterodera trifolii</name>
    <dbReference type="NCBI Taxonomy" id="157864"/>
    <lineage>
        <taxon>Eukaryota</taxon>
        <taxon>Metazoa</taxon>
        <taxon>Ecdysozoa</taxon>
        <taxon>Nematoda</taxon>
        <taxon>Chromadorea</taxon>
        <taxon>Rhabditida</taxon>
        <taxon>Tylenchina</taxon>
        <taxon>Tylenchomorpha</taxon>
        <taxon>Tylenchoidea</taxon>
        <taxon>Heteroderidae</taxon>
        <taxon>Heteroderinae</taxon>
        <taxon>Heterodera</taxon>
    </lineage>
</organism>
<evidence type="ECO:0000256" key="3">
    <source>
        <dbReference type="RuleBase" id="RU000682"/>
    </source>
</evidence>
<dbReference type="InterPro" id="IPR001356">
    <property type="entry name" value="HD"/>
</dbReference>
<evidence type="ECO:0000259" key="4">
    <source>
        <dbReference type="PROSITE" id="PS50071"/>
    </source>
</evidence>
<dbReference type="SUPFAM" id="SSF46689">
    <property type="entry name" value="Homeodomain-like"/>
    <property type="match status" value="1"/>
</dbReference>
<evidence type="ECO:0000313" key="5">
    <source>
        <dbReference type="EMBL" id="KAL3095740.1"/>
    </source>
</evidence>
<dbReference type="InterPro" id="IPR009057">
    <property type="entry name" value="Homeodomain-like_sf"/>
</dbReference>
<dbReference type="EMBL" id="JBICBT010000874">
    <property type="protein sequence ID" value="KAL3095740.1"/>
    <property type="molecule type" value="Genomic_DNA"/>
</dbReference>
<protein>
    <recommendedName>
        <fullName evidence="4">Homeobox domain-containing protein</fullName>
    </recommendedName>
</protein>
<feature type="domain" description="Homeobox" evidence="4">
    <location>
        <begin position="91"/>
        <end position="119"/>
    </location>
</feature>
<comment type="subcellular location">
    <subcellularLocation>
        <location evidence="1 2 3">Nucleus</location>
    </subcellularLocation>
</comment>
<dbReference type="AlphaFoldDB" id="A0ABD2JYZ9"/>
<dbReference type="Gene3D" id="1.10.10.60">
    <property type="entry name" value="Homeodomain-like"/>
    <property type="match status" value="1"/>
</dbReference>
<reference evidence="5 6" key="1">
    <citation type="submission" date="2024-10" db="EMBL/GenBank/DDBJ databases">
        <authorList>
            <person name="Kim D."/>
        </authorList>
    </citation>
    <scope>NUCLEOTIDE SEQUENCE [LARGE SCALE GENOMIC DNA]</scope>
    <source>
        <strain evidence="5">BH-2024</strain>
    </source>
</reference>
<keyword evidence="6" id="KW-1185">Reference proteome</keyword>
<name>A0ABD2JYZ9_9BILA</name>
<keyword evidence="2 3" id="KW-0539">Nucleus</keyword>